<dbReference type="SUPFAM" id="SSF57667">
    <property type="entry name" value="beta-beta-alpha zinc fingers"/>
    <property type="match status" value="1"/>
</dbReference>
<name>A0A915L5N5_ROMCU</name>
<dbReference type="SMART" id="SM00614">
    <property type="entry name" value="ZnF_BED"/>
    <property type="match status" value="1"/>
</dbReference>
<evidence type="ECO:0000313" key="2">
    <source>
        <dbReference type="WBParaSite" id="nRc.2.0.1.t46344-RA"/>
    </source>
</evidence>
<proteinExistence type="predicted"/>
<dbReference type="Proteomes" id="UP000887565">
    <property type="component" value="Unplaced"/>
</dbReference>
<protein>
    <submittedName>
        <fullName evidence="2">BED-type domain-containing protein</fullName>
    </submittedName>
</protein>
<dbReference type="AlphaFoldDB" id="A0A915L5N5"/>
<evidence type="ECO:0000313" key="1">
    <source>
        <dbReference type="Proteomes" id="UP000887565"/>
    </source>
</evidence>
<accession>A0A915L5N5</accession>
<dbReference type="InterPro" id="IPR036236">
    <property type="entry name" value="Znf_C2H2_sf"/>
</dbReference>
<dbReference type="WBParaSite" id="nRc.2.0.1.t46344-RA">
    <property type="protein sequence ID" value="nRc.2.0.1.t46344-RA"/>
    <property type="gene ID" value="nRc.2.0.1.g46344"/>
</dbReference>
<reference evidence="2" key="1">
    <citation type="submission" date="2022-11" db="UniProtKB">
        <authorList>
            <consortium name="WormBaseParasite"/>
        </authorList>
    </citation>
    <scope>IDENTIFICATION</scope>
</reference>
<organism evidence="1 2">
    <name type="scientific">Romanomermis culicivorax</name>
    <name type="common">Nematode worm</name>
    <dbReference type="NCBI Taxonomy" id="13658"/>
    <lineage>
        <taxon>Eukaryota</taxon>
        <taxon>Metazoa</taxon>
        <taxon>Ecdysozoa</taxon>
        <taxon>Nematoda</taxon>
        <taxon>Enoplea</taxon>
        <taxon>Dorylaimia</taxon>
        <taxon>Mermithida</taxon>
        <taxon>Mermithoidea</taxon>
        <taxon>Mermithidae</taxon>
        <taxon>Romanomermis</taxon>
    </lineage>
</organism>
<keyword evidence="1" id="KW-1185">Reference proteome</keyword>
<sequence length="309" mass="35055">MIYHATLEGGKAYSILTHQCDRDIRHPSCPNSSLSPEQQICLSLQYLAPNMPINNKCEDVEGINIKTKAVHPSSNSSYSRQEAMNLQINPTTNKIGTSPYNTYSCIWEYFEWQNDDCAICKACRENNASKGSTGALNKHLIVIHPKFHGEMKIKMGADKRDEDPKKTKWEQATDEAQSQLLIQSCFPSKADDDTEDKVKLGMEAVFITSISALRAAYEAYDEQNKIKFDRKKEEVVIGIVDMHQILQTSLGAQQYRFCHKGLKHQKIDFSRLWEKRGNDSFILFKGKELDSQWCSTFTNPLISCSPGAE</sequence>